<dbReference type="PANTHER" id="PTHR47359">
    <property type="entry name" value="PEPTIDOGLYCAN DL-ENDOPEPTIDASE CWLO"/>
    <property type="match status" value="1"/>
</dbReference>
<dbReference type="Gene3D" id="3.90.1720.10">
    <property type="entry name" value="endopeptidase domain like (from Nostoc punctiforme)"/>
    <property type="match status" value="1"/>
</dbReference>
<dbReference type="GO" id="GO:0006508">
    <property type="term" value="P:proteolysis"/>
    <property type="evidence" value="ECO:0007669"/>
    <property type="project" value="UniProtKB-KW"/>
</dbReference>
<gene>
    <name evidence="7" type="ORF">ABLG96_13190</name>
</gene>
<keyword evidence="5" id="KW-0732">Signal</keyword>
<feature type="signal peptide" evidence="5">
    <location>
        <begin position="1"/>
        <end position="23"/>
    </location>
</feature>
<dbReference type="GO" id="GO:0008234">
    <property type="term" value="F:cysteine-type peptidase activity"/>
    <property type="evidence" value="ECO:0007669"/>
    <property type="project" value="UniProtKB-KW"/>
</dbReference>
<evidence type="ECO:0000313" key="7">
    <source>
        <dbReference type="EMBL" id="XCG62224.1"/>
    </source>
</evidence>
<feature type="chain" id="PRO_5043661300" evidence="5">
    <location>
        <begin position="24"/>
        <end position="427"/>
    </location>
</feature>
<dbReference type="RefSeq" id="WP_353647839.1">
    <property type="nucleotide sequence ID" value="NZ_CP159218.1"/>
</dbReference>
<dbReference type="InterPro" id="IPR038765">
    <property type="entry name" value="Papain-like_cys_pep_sf"/>
</dbReference>
<feature type="domain" description="NlpC/P60" evidence="6">
    <location>
        <begin position="309"/>
        <end position="427"/>
    </location>
</feature>
<proteinExistence type="inferred from homology"/>
<dbReference type="PANTHER" id="PTHR47359:SF3">
    <property type="entry name" value="NLP_P60 DOMAIN-CONTAINING PROTEIN-RELATED"/>
    <property type="match status" value="1"/>
</dbReference>
<evidence type="ECO:0000256" key="3">
    <source>
        <dbReference type="ARBA" id="ARBA00022801"/>
    </source>
</evidence>
<organism evidence="7">
    <name type="scientific">Nakamurella sp. A5-74</name>
    <dbReference type="NCBI Taxonomy" id="3158264"/>
    <lineage>
        <taxon>Bacteria</taxon>
        <taxon>Bacillati</taxon>
        <taxon>Actinomycetota</taxon>
        <taxon>Actinomycetes</taxon>
        <taxon>Nakamurellales</taxon>
        <taxon>Nakamurellaceae</taxon>
        <taxon>Nakamurella</taxon>
    </lineage>
</organism>
<evidence type="ECO:0000256" key="1">
    <source>
        <dbReference type="ARBA" id="ARBA00007074"/>
    </source>
</evidence>
<dbReference type="Pfam" id="PF00877">
    <property type="entry name" value="NLPC_P60"/>
    <property type="match status" value="1"/>
</dbReference>
<keyword evidence="3" id="KW-0378">Hydrolase</keyword>
<reference evidence="7" key="1">
    <citation type="submission" date="2024-05" db="EMBL/GenBank/DDBJ databases">
        <authorList>
            <person name="Cai S.Y."/>
            <person name="Jin L.M."/>
            <person name="Li H.R."/>
        </authorList>
    </citation>
    <scope>NUCLEOTIDE SEQUENCE</scope>
    <source>
        <strain evidence="7">A5-74</strain>
    </source>
</reference>
<keyword evidence="4" id="KW-0788">Thiol protease</keyword>
<evidence type="ECO:0000256" key="4">
    <source>
        <dbReference type="ARBA" id="ARBA00022807"/>
    </source>
</evidence>
<sequence>MKFTQRFGRVALGLAVLAGSALATPGTASASGPAVARATTTAWVSAAPAAAAPSTPDQAQRAWLDAAREYSSFGERVLATESAAHQATAASVAARQRQQQAQQQLAGENARVAVAQRRVDAAAAELARTSGVTAGYQQQIDAFADASFRGARTGSMSAFLTATSPDDFLERASSLDIVADDNAQLLSAAEAAQRALTAAQQKATAERDGIAAVRDAARARERDAAAAADAATAAERRAVAATHALVADKQRLAGKVAVYQRTYARLSAADRDAAVQMTDGGVTVRNGERGSRSISVQDLSVRAAQQAPNAQAAIAVQAALSRVGLPYVWAATGPDSFDCSGLMLWSWAKAGITVPRSSSEQAAQLPVIPLADVQVGDLITFYRPTSHVGMYIGDGLFVHASHTGAPIMVTSLSKRMNGYPVAHAVGR</sequence>
<dbReference type="InterPro" id="IPR051794">
    <property type="entry name" value="PG_Endopeptidase_C40"/>
</dbReference>
<keyword evidence="2" id="KW-0645">Protease</keyword>
<protein>
    <submittedName>
        <fullName evidence="7">C40 family peptidase</fullName>
    </submittedName>
</protein>
<dbReference type="AlphaFoldDB" id="A0AAU8DJS8"/>
<dbReference type="PROSITE" id="PS51935">
    <property type="entry name" value="NLPC_P60"/>
    <property type="match status" value="1"/>
</dbReference>
<evidence type="ECO:0000256" key="2">
    <source>
        <dbReference type="ARBA" id="ARBA00022670"/>
    </source>
</evidence>
<evidence type="ECO:0000256" key="5">
    <source>
        <dbReference type="SAM" id="SignalP"/>
    </source>
</evidence>
<name>A0AAU8DJS8_9ACTN</name>
<comment type="similarity">
    <text evidence="1">Belongs to the peptidase C40 family.</text>
</comment>
<dbReference type="SUPFAM" id="SSF54001">
    <property type="entry name" value="Cysteine proteinases"/>
    <property type="match status" value="1"/>
</dbReference>
<evidence type="ECO:0000259" key="6">
    <source>
        <dbReference type="PROSITE" id="PS51935"/>
    </source>
</evidence>
<accession>A0AAU8DJS8</accession>
<dbReference type="EMBL" id="CP159218">
    <property type="protein sequence ID" value="XCG62224.1"/>
    <property type="molecule type" value="Genomic_DNA"/>
</dbReference>
<dbReference type="InterPro" id="IPR000064">
    <property type="entry name" value="NLP_P60_dom"/>
</dbReference>